<organism evidence="1 2">
    <name type="scientific">Stenotrophomonas tumulicola</name>
    <dbReference type="NCBI Taxonomy" id="1685415"/>
    <lineage>
        <taxon>Bacteria</taxon>
        <taxon>Pseudomonadati</taxon>
        <taxon>Pseudomonadota</taxon>
        <taxon>Gammaproteobacteria</taxon>
        <taxon>Lysobacterales</taxon>
        <taxon>Lysobacteraceae</taxon>
        <taxon>Stenotrophomonas</taxon>
    </lineage>
</organism>
<dbReference type="SUPFAM" id="SSF50494">
    <property type="entry name" value="Trypsin-like serine proteases"/>
    <property type="match status" value="1"/>
</dbReference>
<dbReference type="Proteomes" id="UP000547058">
    <property type="component" value="Unassembled WGS sequence"/>
</dbReference>
<comment type="caution">
    <text evidence="1">The sequence shown here is derived from an EMBL/GenBank/DDBJ whole genome shotgun (WGS) entry which is preliminary data.</text>
</comment>
<reference evidence="1 2" key="1">
    <citation type="submission" date="2020-08" db="EMBL/GenBank/DDBJ databases">
        <title>Stenotrophomonas tumulicola JCM 30961.</title>
        <authorList>
            <person name="Deng Y."/>
        </authorList>
    </citation>
    <scope>NUCLEOTIDE SEQUENCE [LARGE SCALE GENOMIC DNA]</scope>
    <source>
        <strain evidence="1 2">JCM 30961</strain>
    </source>
</reference>
<dbReference type="InterPro" id="IPR009003">
    <property type="entry name" value="Peptidase_S1_PA"/>
</dbReference>
<dbReference type="Pfam" id="PF13365">
    <property type="entry name" value="Trypsin_2"/>
    <property type="match status" value="1"/>
</dbReference>
<dbReference type="EMBL" id="JACGXS010000023">
    <property type="protein sequence ID" value="MBA8683928.1"/>
    <property type="molecule type" value="Genomic_DNA"/>
</dbReference>
<protein>
    <submittedName>
        <fullName evidence="1">Trypsin-like peptidase domain-containing protein</fullName>
    </submittedName>
</protein>
<dbReference type="RefSeq" id="WP_182342657.1">
    <property type="nucleotide sequence ID" value="NZ_JACGXS010000023.1"/>
</dbReference>
<dbReference type="AlphaFoldDB" id="A0A7W3FQP8"/>
<name>A0A7W3FQP8_9GAMM</name>
<dbReference type="Gene3D" id="2.40.10.120">
    <property type="match status" value="1"/>
</dbReference>
<evidence type="ECO:0000313" key="1">
    <source>
        <dbReference type="EMBL" id="MBA8683928.1"/>
    </source>
</evidence>
<evidence type="ECO:0000313" key="2">
    <source>
        <dbReference type="Proteomes" id="UP000547058"/>
    </source>
</evidence>
<gene>
    <name evidence="1" type="ORF">H4O11_19190</name>
</gene>
<sequence>MIEIREESGHSLFIEMSFQGTLLSTGTAFVVHTTKGPHLITNRHNVTGRHQETGEALSSTLGIPDSITITHHQKNAVGSFVKKTQPLLIDNQNVWVEHPTLKDGADFVAIKLSDVSGVDTVPIKISKEPTKARLAPSDVVSVIGFPFSLKASGGFAVWSSGFIASEPEINYNNLPVLLIDCRSRQGQSGSPVFLYRTSGSVQMRNGSAVMFTEPYSEFIGIYSGRIHKDSDIGMVWKSIAIRELISFIENPASWQTQITTTFTSTNIPLITPRPIW</sequence>
<keyword evidence="2" id="KW-1185">Reference proteome</keyword>
<proteinExistence type="predicted"/>
<accession>A0A7W3FQP8</accession>